<comment type="subcellular location">
    <subcellularLocation>
        <location evidence="1">Membrane</location>
        <topology evidence="1">Multi-pass membrane protein</topology>
    </subcellularLocation>
</comment>
<keyword evidence="3 6" id="KW-0812">Transmembrane</keyword>
<keyword evidence="5 6" id="KW-0472">Membrane</keyword>
<comment type="similarity">
    <text evidence="2">Belongs to the major facilitator superfamily. Sugar transporter (TC 2.A.1.1) family.</text>
</comment>
<dbReference type="PROSITE" id="PS00217">
    <property type="entry name" value="SUGAR_TRANSPORT_2"/>
    <property type="match status" value="1"/>
</dbReference>
<dbReference type="Pfam" id="PF00083">
    <property type="entry name" value="Sugar_tr"/>
    <property type="match status" value="1"/>
</dbReference>
<protein>
    <recommendedName>
        <fullName evidence="7">Major facilitator superfamily (MFS) profile domain-containing protein</fullName>
    </recommendedName>
</protein>
<dbReference type="Proteomes" id="UP000279259">
    <property type="component" value="Unassembled WGS sequence"/>
</dbReference>
<dbReference type="EMBL" id="RSCD01000001">
    <property type="protein sequence ID" value="RSH94918.1"/>
    <property type="molecule type" value="Genomic_DNA"/>
</dbReference>
<dbReference type="GO" id="GO:0016020">
    <property type="term" value="C:membrane"/>
    <property type="evidence" value="ECO:0007669"/>
    <property type="project" value="UniProtKB-SubCell"/>
</dbReference>
<dbReference type="PANTHER" id="PTHR48022:SF2">
    <property type="entry name" value="PLASTIDIC GLUCOSE TRANSPORTER 4"/>
    <property type="match status" value="1"/>
</dbReference>
<feature type="transmembrane region" description="Helical" evidence="6">
    <location>
        <begin position="202"/>
        <end position="219"/>
    </location>
</feature>
<feature type="transmembrane region" description="Helical" evidence="6">
    <location>
        <begin position="317"/>
        <end position="335"/>
    </location>
</feature>
<dbReference type="InterPro" id="IPR020846">
    <property type="entry name" value="MFS_dom"/>
</dbReference>
<dbReference type="InterPro" id="IPR005828">
    <property type="entry name" value="MFS_sugar_transport-like"/>
</dbReference>
<feature type="transmembrane region" description="Helical" evidence="6">
    <location>
        <begin position="445"/>
        <end position="464"/>
    </location>
</feature>
<dbReference type="GO" id="GO:0005351">
    <property type="term" value="F:carbohydrate:proton symporter activity"/>
    <property type="evidence" value="ECO:0007669"/>
    <property type="project" value="TreeGrafter"/>
</dbReference>
<dbReference type="Gene3D" id="1.20.1250.20">
    <property type="entry name" value="MFS general substrate transporter like domains"/>
    <property type="match status" value="1"/>
</dbReference>
<feature type="transmembrane region" description="Helical" evidence="6">
    <location>
        <begin position="100"/>
        <end position="126"/>
    </location>
</feature>
<feature type="transmembrane region" description="Helical" evidence="6">
    <location>
        <begin position="408"/>
        <end position="433"/>
    </location>
</feature>
<feature type="transmembrane region" description="Helical" evidence="6">
    <location>
        <begin position="225"/>
        <end position="247"/>
    </location>
</feature>
<accession>A0A427YUV7</accession>
<feature type="transmembrane region" description="Helical" evidence="6">
    <location>
        <begin position="355"/>
        <end position="372"/>
    </location>
</feature>
<evidence type="ECO:0000256" key="4">
    <source>
        <dbReference type="ARBA" id="ARBA00022989"/>
    </source>
</evidence>
<dbReference type="PROSITE" id="PS50850">
    <property type="entry name" value="MFS"/>
    <property type="match status" value="1"/>
</dbReference>
<reference evidence="8 9" key="1">
    <citation type="submission" date="2018-11" db="EMBL/GenBank/DDBJ databases">
        <title>Genome sequence of Saitozyma podzolica DSM 27192.</title>
        <authorList>
            <person name="Aliyu H."/>
            <person name="Gorte O."/>
            <person name="Ochsenreither K."/>
        </authorList>
    </citation>
    <scope>NUCLEOTIDE SEQUENCE [LARGE SCALE GENOMIC DNA]</scope>
    <source>
        <strain evidence="8 9">DSM 27192</strain>
    </source>
</reference>
<dbReference type="InterPro" id="IPR050360">
    <property type="entry name" value="MFS_Sugar_Transporters"/>
</dbReference>
<feature type="transmembrane region" description="Helical" evidence="6">
    <location>
        <begin position="60"/>
        <end position="80"/>
    </location>
</feature>
<feature type="transmembrane region" description="Helical" evidence="6">
    <location>
        <begin position="138"/>
        <end position="155"/>
    </location>
</feature>
<gene>
    <name evidence="8" type="ORF">EHS25_000002</name>
</gene>
<organism evidence="8 9">
    <name type="scientific">Saitozyma podzolica</name>
    <dbReference type="NCBI Taxonomy" id="1890683"/>
    <lineage>
        <taxon>Eukaryota</taxon>
        <taxon>Fungi</taxon>
        <taxon>Dikarya</taxon>
        <taxon>Basidiomycota</taxon>
        <taxon>Agaricomycotina</taxon>
        <taxon>Tremellomycetes</taxon>
        <taxon>Tremellales</taxon>
        <taxon>Trimorphomycetaceae</taxon>
        <taxon>Saitozyma</taxon>
    </lineage>
</organism>
<dbReference type="OrthoDB" id="6339427at2759"/>
<evidence type="ECO:0000256" key="1">
    <source>
        <dbReference type="ARBA" id="ARBA00004141"/>
    </source>
</evidence>
<dbReference type="AlphaFoldDB" id="A0A427YUV7"/>
<keyword evidence="9" id="KW-1185">Reference proteome</keyword>
<evidence type="ECO:0000256" key="5">
    <source>
        <dbReference type="ARBA" id="ARBA00023136"/>
    </source>
</evidence>
<feature type="transmembrane region" description="Helical" evidence="6">
    <location>
        <begin position="476"/>
        <end position="494"/>
    </location>
</feature>
<sequence length="535" mass="59829">MSAPQVNSPLEDKHHDLHVEDVTQTRDGGDISADSDELVKSRYDQLSVFQALWKFRRATFYTFLVFTGYTIDGFEVTMAGSIVSNKGFIRQFGSPNASGVYALSTTWVAAWGAIINVGQIIAMTHVSWVADRFGRRPTLLLSWLYALISVIIMATSRGSPAWLVGKLIMGMAIGTLQVTVYPYTAECVPVRCRGSVMMIGRVWYAIGGITASVMMTMTARRQPFYWQLPVYVEMGLVGLMGICFAFIPETPWYHGRRGNKEGCFKSMRRLYGNVDEYNQEEEWGIIARSVEHERELLEQTSAVSWSSIFRGTNGKRMFILLLVCTGQQVGGNALMSTYSTYFFQLAGLADPFNATMIQNCVALIAILFYFVVIDRLGRRLPTCTTYTTLTVVLWLVGALYYVKTAAAQTALLALVCIWQPCFTLYTTSYYVIASELPSVQLRMKTGTFVWFYQALWGIALTFAAPPLLGVANIRAAFLFAGLSMPVAILLRSVAEMDELFEKRIPAWRTGKFVTEVEKQLDRVLQAEQKAGGQTV</sequence>
<keyword evidence="4 6" id="KW-1133">Transmembrane helix</keyword>
<feature type="transmembrane region" description="Helical" evidence="6">
    <location>
        <begin position="384"/>
        <end position="402"/>
    </location>
</feature>
<evidence type="ECO:0000256" key="6">
    <source>
        <dbReference type="SAM" id="Phobius"/>
    </source>
</evidence>
<feature type="transmembrane region" description="Helical" evidence="6">
    <location>
        <begin position="161"/>
        <end position="181"/>
    </location>
</feature>
<dbReference type="InterPro" id="IPR005829">
    <property type="entry name" value="Sugar_transporter_CS"/>
</dbReference>
<evidence type="ECO:0000256" key="3">
    <source>
        <dbReference type="ARBA" id="ARBA00022692"/>
    </source>
</evidence>
<proteinExistence type="inferred from homology"/>
<evidence type="ECO:0000313" key="8">
    <source>
        <dbReference type="EMBL" id="RSH94918.1"/>
    </source>
</evidence>
<dbReference type="PROSITE" id="PS00216">
    <property type="entry name" value="SUGAR_TRANSPORT_1"/>
    <property type="match status" value="1"/>
</dbReference>
<name>A0A427YUV7_9TREE</name>
<evidence type="ECO:0000256" key="2">
    <source>
        <dbReference type="ARBA" id="ARBA00010992"/>
    </source>
</evidence>
<dbReference type="SUPFAM" id="SSF103473">
    <property type="entry name" value="MFS general substrate transporter"/>
    <property type="match status" value="1"/>
</dbReference>
<evidence type="ECO:0000313" key="9">
    <source>
        <dbReference type="Proteomes" id="UP000279259"/>
    </source>
</evidence>
<comment type="caution">
    <text evidence="8">The sequence shown here is derived from an EMBL/GenBank/DDBJ whole genome shotgun (WGS) entry which is preliminary data.</text>
</comment>
<dbReference type="PANTHER" id="PTHR48022">
    <property type="entry name" value="PLASTIDIC GLUCOSE TRANSPORTER 4"/>
    <property type="match status" value="1"/>
</dbReference>
<evidence type="ECO:0000259" key="7">
    <source>
        <dbReference type="PROSITE" id="PS50850"/>
    </source>
</evidence>
<feature type="domain" description="Major facilitator superfamily (MFS) profile" evidence="7">
    <location>
        <begin position="61"/>
        <end position="498"/>
    </location>
</feature>
<dbReference type="InterPro" id="IPR036259">
    <property type="entry name" value="MFS_trans_sf"/>
</dbReference>